<dbReference type="InterPro" id="IPR043714">
    <property type="entry name" value="DUF5655"/>
</dbReference>
<dbReference type="InterPro" id="IPR011089">
    <property type="entry name" value="GmrSD_C"/>
</dbReference>
<dbReference type="EMBL" id="BJFL01000057">
    <property type="protein sequence ID" value="GDY33793.1"/>
    <property type="molecule type" value="Genomic_DNA"/>
</dbReference>
<evidence type="ECO:0000259" key="1">
    <source>
        <dbReference type="Pfam" id="PF03235"/>
    </source>
</evidence>
<evidence type="ECO:0000313" key="5">
    <source>
        <dbReference type="Proteomes" id="UP000298860"/>
    </source>
</evidence>
<dbReference type="RefSeq" id="WP_137816708.1">
    <property type="nucleotide sequence ID" value="NZ_BJFL01000057.1"/>
</dbReference>
<evidence type="ECO:0000313" key="4">
    <source>
        <dbReference type="EMBL" id="GDY33793.1"/>
    </source>
</evidence>
<feature type="domain" description="GmrSD restriction endonucleases N-terminal" evidence="1">
    <location>
        <begin position="10"/>
        <end position="222"/>
    </location>
</feature>
<evidence type="ECO:0000259" key="2">
    <source>
        <dbReference type="Pfam" id="PF07510"/>
    </source>
</evidence>
<sequence length="703" mass="80689">MKATEASLLQFLKKSPQFVIPIYQRTYSWTDKECLQLWSDIMRAGQNADISAHFVGSVVYVEKSLYQVSSQSPLLVIDGQQRLTTVMLVLEALSRHLGGQEPIEGFSAKKIRSYYLLNPLEDGEKAFKLLLTQTDRDSLKALVQQQPLPEGRSLRIEQNFDLFERKVKALGGDFADLCRGLSKLVIVDVALNREQDNPQLIFESMNSTGRELSQADLIRNYVLMGLEPSHQTELYERHWRPMELGFGQEAYGSYFDSFMRHYLTVKTGDIPNVRAVYEAFKRYARQPTVAAAGVDALVADVHTYARYYCAMAIGSETDKALGEAFQDLRELKVEVAYPLLLELYRDYEAEVLPRDDFIQALRLMESYVFRRAICAIPTNSLNKTFATFGRSLKKDRYLESIQAGFMFLPSYRRFPNDEEFERELVIRDMYNLPRRSYWLRRLENFGRKERVFVDEYTIEHIMPQNVNLSEQWKRDLGPDWERVHKTKLHTLGNLTLTGYNSEYSDRTFTEKRDMRGGFRESPLRLNQGLGAVQRWDEAAIDARAARLAEIATRVWKQPRLDEDVLAAYRPTTKMTDSTYGLDDHPYLAAGRPMRLLFDTLRSALLGMDPNITEEILKLYIAYKAETNVVDVVPQASRLRLSINMPFPELLDPRGMANDVTNLGRWGNGDVEVGLTSEKDIPYVLGLVRQALERQLSNGADPAG</sequence>
<dbReference type="AlphaFoldDB" id="A0A4D4JIS9"/>
<feature type="domain" description="DUF5655" evidence="3">
    <location>
        <begin position="592"/>
        <end position="690"/>
    </location>
</feature>
<protein>
    <recommendedName>
        <fullName evidence="6">DUF262 domain-containing protein</fullName>
    </recommendedName>
</protein>
<dbReference type="OrthoDB" id="9798761at2"/>
<gene>
    <name evidence="4" type="ORF">GTS_54260</name>
</gene>
<keyword evidence="5" id="KW-1185">Reference proteome</keyword>
<feature type="domain" description="GmrSD restriction endonucleases C-terminal" evidence="2">
    <location>
        <begin position="415"/>
        <end position="549"/>
    </location>
</feature>
<dbReference type="Pfam" id="PF07510">
    <property type="entry name" value="GmrSD_C"/>
    <property type="match status" value="1"/>
</dbReference>
<name>A0A4D4JIS9_9PSEU</name>
<dbReference type="Proteomes" id="UP000298860">
    <property type="component" value="Unassembled WGS sequence"/>
</dbReference>
<dbReference type="Pfam" id="PF03235">
    <property type="entry name" value="GmrSD_N"/>
    <property type="match status" value="1"/>
</dbReference>
<comment type="caution">
    <text evidence="4">The sequence shown here is derived from an EMBL/GenBank/DDBJ whole genome shotgun (WGS) entry which is preliminary data.</text>
</comment>
<accession>A0A4D4JIS9</accession>
<dbReference type="InterPro" id="IPR004919">
    <property type="entry name" value="GmrSD_N"/>
</dbReference>
<evidence type="ECO:0008006" key="6">
    <source>
        <dbReference type="Google" id="ProtNLM"/>
    </source>
</evidence>
<reference evidence="5" key="1">
    <citation type="submission" date="2019-04" db="EMBL/GenBank/DDBJ databases">
        <title>Draft genome sequence of Pseudonocardiaceae bacterium SL3-2-4.</title>
        <authorList>
            <person name="Ningsih F."/>
            <person name="Yokota A."/>
            <person name="Sakai Y."/>
            <person name="Nanatani K."/>
            <person name="Yabe S."/>
            <person name="Oetari A."/>
            <person name="Sjamsuridzal W."/>
        </authorList>
    </citation>
    <scope>NUCLEOTIDE SEQUENCE [LARGE SCALE GENOMIC DNA]</scope>
    <source>
        <strain evidence="5">SL3-2-4</strain>
    </source>
</reference>
<proteinExistence type="predicted"/>
<organism evidence="4 5">
    <name type="scientific">Gandjariella thermophila</name>
    <dbReference type="NCBI Taxonomy" id="1931992"/>
    <lineage>
        <taxon>Bacteria</taxon>
        <taxon>Bacillati</taxon>
        <taxon>Actinomycetota</taxon>
        <taxon>Actinomycetes</taxon>
        <taxon>Pseudonocardiales</taxon>
        <taxon>Pseudonocardiaceae</taxon>
        <taxon>Gandjariella</taxon>
    </lineage>
</organism>
<evidence type="ECO:0000259" key="3">
    <source>
        <dbReference type="Pfam" id="PF18899"/>
    </source>
</evidence>
<dbReference type="PANTHER" id="PTHR35149">
    <property type="entry name" value="SLL5132 PROTEIN"/>
    <property type="match status" value="1"/>
</dbReference>
<dbReference type="Pfam" id="PF18899">
    <property type="entry name" value="DUF5655"/>
    <property type="match status" value="1"/>
</dbReference>
<dbReference type="PANTHER" id="PTHR35149:SF2">
    <property type="entry name" value="DUF262 DOMAIN-CONTAINING PROTEIN"/>
    <property type="match status" value="1"/>
</dbReference>